<accession>A0A934VK74</accession>
<keyword evidence="3" id="KW-1185">Reference proteome</keyword>
<comment type="caution">
    <text evidence="2">The sequence shown here is derived from an EMBL/GenBank/DDBJ whole genome shotgun (WGS) entry which is preliminary data.</text>
</comment>
<dbReference type="EMBL" id="JAENIL010000008">
    <property type="protein sequence ID" value="MBK1876366.1"/>
    <property type="molecule type" value="Genomic_DNA"/>
</dbReference>
<dbReference type="InterPro" id="IPR036835">
    <property type="entry name" value="SeqA_DNA-bd_C_sf"/>
</dbReference>
<sequence length="157" mass="17922">MSPQFELSEATLGELESRLDAEHPTIESVIEGLLATSGGQLVGDPFYAFTQSKVFRALNTDADRYLALLSKLHEMHGPDFRDFIAAQNLKRRYFGNSKEEVCSASQYNQAREIPNSKYWAIMNIDKSTKRRFLRRLLIYIGYEDAMVAHVQELISGR</sequence>
<evidence type="ECO:0000259" key="1">
    <source>
        <dbReference type="Pfam" id="PF03925"/>
    </source>
</evidence>
<dbReference type="AlphaFoldDB" id="A0A934VK74"/>
<dbReference type="RefSeq" id="WP_200354580.1">
    <property type="nucleotide sequence ID" value="NZ_JAENIL010000008.1"/>
</dbReference>
<dbReference type="InterPro" id="IPR026577">
    <property type="entry name" value="SeqA_DNA-bd_C"/>
</dbReference>
<feature type="domain" description="Replication modulator SeqA C-terminal DNA-binding" evidence="1">
    <location>
        <begin position="50"/>
        <end position="152"/>
    </location>
</feature>
<evidence type="ECO:0000313" key="2">
    <source>
        <dbReference type="EMBL" id="MBK1876366.1"/>
    </source>
</evidence>
<protein>
    <recommendedName>
        <fullName evidence="1">Replication modulator SeqA C-terminal DNA-binding domain-containing protein</fullName>
    </recommendedName>
</protein>
<evidence type="ECO:0000313" key="3">
    <source>
        <dbReference type="Proteomes" id="UP000617628"/>
    </source>
</evidence>
<name>A0A934VK74_9BACT</name>
<dbReference type="Gene3D" id="1.20.1380.10">
    <property type="entry name" value="Replication modulator SeqA, C-terminal DNA-binding domain"/>
    <property type="match status" value="1"/>
</dbReference>
<dbReference type="SUPFAM" id="SSF82808">
    <property type="entry name" value="Replication modulator SeqA, C-terminal DNA-binding domain"/>
    <property type="match status" value="1"/>
</dbReference>
<reference evidence="2" key="1">
    <citation type="submission" date="2021-01" db="EMBL/GenBank/DDBJ databases">
        <title>Modified the classification status of verrucomicrobia.</title>
        <authorList>
            <person name="Feng X."/>
        </authorList>
    </citation>
    <scope>NUCLEOTIDE SEQUENCE</scope>
    <source>
        <strain evidence="2">KCTC 13126</strain>
    </source>
</reference>
<organism evidence="2 3">
    <name type="scientific">Pelagicoccus mobilis</name>
    <dbReference type="NCBI Taxonomy" id="415221"/>
    <lineage>
        <taxon>Bacteria</taxon>
        <taxon>Pseudomonadati</taxon>
        <taxon>Verrucomicrobiota</taxon>
        <taxon>Opitutia</taxon>
        <taxon>Puniceicoccales</taxon>
        <taxon>Pelagicoccaceae</taxon>
        <taxon>Pelagicoccus</taxon>
    </lineage>
</organism>
<dbReference type="GO" id="GO:0003677">
    <property type="term" value="F:DNA binding"/>
    <property type="evidence" value="ECO:0007669"/>
    <property type="project" value="InterPro"/>
</dbReference>
<dbReference type="Pfam" id="PF03925">
    <property type="entry name" value="SeqA"/>
    <property type="match status" value="1"/>
</dbReference>
<dbReference type="Proteomes" id="UP000617628">
    <property type="component" value="Unassembled WGS sequence"/>
</dbReference>
<proteinExistence type="predicted"/>
<gene>
    <name evidence="2" type="ORF">JIN87_05765</name>
</gene>